<feature type="domain" description="Periplasmic binding protein" evidence="4">
    <location>
        <begin position="56"/>
        <end position="187"/>
    </location>
</feature>
<dbReference type="AlphaFoldDB" id="A0A3D9RZ24"/>
<keyword evidence="6" id="KW-1185">Reference proteome</keyword>
<comment type="subcellular location">
    <subcellularLocation>
        <location evidence="1">Cell envelope</location>
    </subcellularLocation>
</comment>
<dbReference type="SUPFAM" id="SSF53822">
    <property type="entry name" value="Periplasmic binding protein-like I"/>
    <property type="match status" value="1"/>
</dbReference>
<sequence>MTRQTSIRRIFKPFSINNRTLRLFGSEQPLCCLEDSGRVFSKISYHMEACSSETTAILNYIQGTSTSIDRENGVRDSLNKVEGFQIVGTYYSEGLSAKAYTITKSLLRQYPDLQGIVCLNEPTTLGAAEAVRSAAKHQQVKLIGFDSSMNEISMLEDSIIQAIIVQKPFNMGYLAVKTAVQLHQGKKANPLIDTSSQVIWKKTMYGKENQKLLFPFLDQKR</sequence>
<dbReference type="EMBL" id="QTTN01000013">
    <property type="protein sequence ID" value="REE85117.1"/>
    <property type="molecule type" value="Genomic_DNA"/>
</dbReference>
<dbReference type="InterPro" id="IPR028082">
    <property type="entry name" value="Peripla_BP_I"/>
</dbReference>
<name>A0A3D9RZ24_9BACL</name>
<dbReference type="Proteomes" id="UP000256304">
    <property type="component" value="Unassembled WGS sequence"/>
</dbReference>
<dbReference type="GO" id="GO:0030246">
    <property type="term" value="F:carbohydrate binding"/>
    <property type="evidence" value="ECO:0007669"/>
    <property type="project" value="UniProtKB-ARBA"/>
</dbReference>
<evidence type="ECO:0000259" key="4">
    <source>
        <dbReference type="Pfam" id="PF13407"/>
    </source>
</evidence>
<protein>
    <submittedName>
        <fullName evidence="5">Ribose transport system substrate-binding protein</fullName>
    </submittedName>
</protein>
<dbReference type="PANTHER" id="PTHR46847:SF1">
    <property type="entry name" value="D-ALLOSE-BINDING PERIPLASMIC PROTEIN-RELATED"/>
    <property type="match status" value="1"/>
</dbReference>
<dbReference type="Gene3D" id="3.40.50.2300">
    <property type="match status" value="2"/>
</dbReference>
<dbReference type="Pfam" id="PF13407">
    <property type="entry name" value="Peripla_BP_4"/>
    <property type="match status" value="1"/>
</dbReference>
<proteinExistence type="inferred from homology"/>
<reference evidence="5 6" key="1">
    <citation type="submission" date="2018-08" db="EMBL/GenBank/DDBJ databases">
        <title>Genomic Encyclopedia of Type Strains, Phase III (KMG-III): the genomes of soil and plant-associated and newly described type strains.</title>
        <authorList>
            <person name="Whitman W."/>
        </authorList>
    </citation>
    <scope>NUCLEOTIDE SEQUENCE [LARGE SCALE GENOMIC DNA]</scope>
    <source>
        <strain evidence="5 6">CGMCC 1.10966</strain>
    </source>
</reference>
<dbReference type="OrthoDB" id="6196975at2"/>
<dbReference type="PANTHER" id="PTHR46847">
    <property type="entry name" value="D-ALLOSE-BINDING PERIPLASMIC PROTEIN-RELATED"/>
    <property type="match status" value="1"/>
</dbReference>
<comment type="similarity">
    <text evidence="2">Belongs to the bacterial solute-binding protein 2 family.</text>
</comment>
<evidence type="ECO:0000256" key="3">
    <source>
        <dbReference type="ARBA" id="ARBA00022729"/>
    </source>
</evidence>
<gene>
    <name evidence="5" type="ORF">A8990_11335</name>
</gene>
<accession>A0A3D9RZ24</accession>
<evidence type="ECO:0000256" key="1">
    <source>
        <dbReference type="ARBA" id="ARBA00004196"/>
    </source>
</evidence>
<keyword evidence="3" id="KW-0732">Signal</keyword>
<evidence type="ECO:0000313" key="6">
    <source>
        <dbReference type="Proteomes" id="UP000256304"/>
    </source>
</evidence>
<comment type="caution">
    <text evidence="5">The sequence shown here is derived from an EMBL/GenBank/DDBJ whole genome shotgun (WGS) entry which is preliminary data.</text>
</comment>
<dbReference type="InterPro" id="IPR025997">
    <property type="entry name" value="SBP_2_dom"/>
</dbReference>
<dbReference type="GO" id="GO:0030313">
    <property type="term" value="C:cell envelope"/>
    <property type="evidence" value="ECO:0007669"/>
    <property type="project" value="UniProtKB-SubCell"/>
</dbReference>
<organism evidence="5 6">
    <name type="scientific">Paenibacillus taihuensis</name>
    <dbReference type="NCBI Taxonomy" id="1156355"/>
    <lineage>
        <taxon>Bacteria</taxon>
        <taxon>Bacillati</taxon>
        <taxon>Bacillota</taxon>
        <taxon>Bacilli</taxon>
        <taxon>Bacillales</taxon>
        <taxon>Paenibacillaceae</taxon>
        <taxon>Paenibacillus</taxon>
    </lineage>
</organism>
<evidence type="ECO:0000256" key="2">
    <source>
        <dbReference type="ARBA" id="ARBA00007639"/>
    </source>
</evidence>
<evidence type="ECO:0000313" key="5">
    <source>
        <dbReference type="EMBL" id="REE85117.1"/>
    </source>
</evidence>